<keyword evidence="2" id="KW-1185">Reference proteome</keyword>
<dbReference type="AlphaFoldDB" id="A0A8G1RS06"/>
<evidence type="ECO:0000313" key="1">
    <source>
        <dbReference type="EMBL" id="RAK78219.1"/>
    </source>
</evidence>
<dbReference type="Proteomes" id="UP000249789">
    <property type="component" value="Unassembled WGS sequence"/>
</dbReference>
<gene>
    <name evidence="1" type="ORF">BO72DRAFT_78294</name>
</gene>
<accession>A0A8G1RS06</accession>
<evidence type="ECO:0000313" key="2">
    <source>
        <dbReference type="Proteomes" id="UP000249789"/>
    </source>
</evidence>
<organism evidence="1 2">
    <name type="scientific">Aspergillus fijiensis CBS 313.89</name>
    <dbReference type="NCBI Taxonomy" id="1448319"/>
    <lineage>
        <taxon>Eukaryota</taxon>
        <taxon>Fungi</taxon>
        <taxon>Dikarya</taxon>
        <taxon>Ascomycota</taxon>
        <taxon>Pezizomycotina</taxon>
        <taxon>Eurotiomycetes</taxon>
        <taxon>Eurotiomycetidae</taxon>
        <taxon>Eurotiales</taxon>
        <taxon>Aspergillaceae</taxon>
        <taxon>Aspergillus</taxon>
    </lineage>
</organism>
<proteinExistence type="predicted"/>
<reference evidence="1 2" key="1">
    <citation type="submission" date="2018-02" db="EMBL/GenBank/DDBJ databases">
        <title>The genomes of Aspergillus section Nigri reveals drivers in fungal speciation.</title>
        <authorList>
            <consortium name="DOE Joint Genome Institute"/>
            <person name="Vesth T.C."/>
            <person name="Nybo J."/>
            <person name="Theobald S."/>
            <person name="Brandl J."/>
            <person name="Frisvad J.C."/>
            <person name="Nielsen K.F."/>
            <person name="Lyhne E.K."/>
            <person name="Kogle M.E."/>
            <person name="Kuo A."/>
            <person name="Riley R."/>
            <person name="Clum A."/>
            <person name="Nolan M."/>
            <person name="Lipzen A."/>
            <person name="Salamov A."/>
            <person name="Henrissat B."/>
            <person name="Wiebenga A."/>
            <person name="De vries R.P."/>
            <person name="Grigoriev I.V."/>
            <person name="Mortensen U.H."/>
            <person name="Andersen M.R."/>
            <person name="Baker S.E."/>
        </authorList>
    </citation>
    <scope>NUCLEOTIDE SEQUENCE [LARGE SCALE GENOMIC DNA]</scope>
    <source>
        <strain evidence="1 2">CBS 313.89</strain>
    </source>
</reference>
<dbReference type="GeneID" id="63868045"/>
<dbReference type="RefSeq" id="XP_040802229.1">
    <property type="nucleotide sequence ID" value="XM_040950710.1"/>
</dbReference>
<name>A0A8G1RS06_9EURO</name>
<protein>
    <submittedName>
        <fullName evidence="1">Uncharacterized protein</fullName>
    </submittedName>
</protein>
<sequence>MDGASSCPFGTSRADRITSPLPVPVMAFHFHLTSICPSPFPSHPQKTAQRAKRFLPKGVAGWAYTFLSPTYLRVRSPSGVCVPPRLPARSLFLCVSVPFLFLKITHPQGWRASWHTPIPWWFQKSKTERGVGSRFRVSLDTVCTVYSTSDSRTYRLRS</sequence>
<dbReference type="OrthoDB" id="10595020at2759"/>
<dbReference type="VEuPathDB" id="FungiDB:BO72DRAFT_78294"/>
<dbReference type="EMBL" id="KZ824638">
    <property type="protein sequence ID" value="RAK78219.1"/>
    <property type="molecule type" value="Genomic_DNA"/>
</dbReference>